<dbReference type="OrthoDB" id="5293418at2"/>
<accession>A0A4P9K2Y5</accession>
<dbReference type="Pfam" id="PF13584">
    <property type="entry name" value="BatD"/>
    <property type="match status" value="3"/>
</dbReference>
<feature type="chain" id="PRO_5020892120" evidence="2">
    <location>
        <begin position="42"/>
        <end position="550"/>
    </location>
</feature>
<dbReference type="PANTHER" id="PTHR40940">
    <property type="entry name" value="PROTEIN BATD-RELATED"/>
    <property type="match status" value="1"/>
</dbReference>
<keyword evidence="2" id="KW-0732">Signal</keyword>
<keyword evidence="1" id="KW-0812">Transmembrane</keyword>
<dbReference type="KEGG" id="thig:FE785_00310"/>
<keyword evidence="1" id="KW-0472">Membrane</keyword>
<dbReference type="InterPro" id="IPR025738">
    <property type="entry name" value="BatD"/>
</dbReference>
<dbReference type="PANTHER" id="PTHR40940:SF1">
    <property type="entry name" value="PROTEIN BATD"/>
    <property type="match status" value="1"/>
</dbReference>
<evidence type="ECO:0000313" key="4">
    <source>
        <dbReference type="Proteomes" id="UP000304864"/>
    </source>
</evidence>
<dbReference type="AlphaFoldDB" id="A0A4P9K2Y5"/>
<gene>
    <name evidence="3" type="ORF">FE785_00310</name>
</gene>
<evidence type="ECO:0000313" key="3">
    <source>
        <dbReference type="EMBL" id="QCU89175.1"/>
    </source>
</evidence>
<protein>
    <submittedName>
        <fullName evidence="3">Protein BatD</fullName>
    </submittedName>
</protein>
<organism evidence="3 4">
    <name type="scientific">Thiomicrorhabdus sediminis</name>
    <dbReference type="NCBI Taxonomy" id="2580412"/>
    <lineage>
        <taxon>Bacteria</taxon>
        <taxon>Pseudomonadati</taxon>
        <taxon>Pseudomonadota</taxon>
        <taxon>Gammaproteobacteria</taxon>
        <taxon>Thiotrichales</taxon>
        <taxon>Piscirickettsiaceae</taxon>
        <taxon>Thiomicrorhabdus</taxon>
    </lineage>
</organism>
<dbReference type="EMBL" id="CP040602">
    <property type="protein sequence ID" value="QCU89175.1"/>
    <property type="molecule type" value="Genomic_DNA"/>
</dbReference>
<keyword evidence="1" id="KW-1133">Transmembrane helix</keyword>
<feature type="transmembrane region" description="Helical" evidence="1">
    <location>
        <begin position="417"/>
        <end position="437"/>
    </location>
</feature>
<evidence type="ECO:0000256" key="2">
    <source>
        <dbReference type="SAM" id="SignalP"/>
    </source>
</evidence>
<dbReference type="Proteomes" id="UP000304864">
    <property type="component" value="Chromosome"/>
</dbReference>
<evidence type="ECO:0000256" key="1">
    <source>
        <dbReference type="SAM" id="Phobius"/>
    </source>
</evidence>
<proteinExistence type="predicted"/>
<name>A0A4P9K2Y5_9GAMM</name>
<keyword evidence="4" id="KW-1185">Reference proteome</keyword>
<sequence length="550" mass="61704">MVNSYRTTEFFLFSSTKRLSNCFMQICLLGVLCLAANSAIADSISVKADRDKVELSDIITVIVETDFQIANASLDTSILQDQFDVLSRQQSNQIQIINGDFSSTTRWQLRLVAKQTGKLMIPPFELKGVKSKPYPIEVTKPSYKAGVKPYFLEAKTDLSEVFVQQQVIYTLRFYQQGTLLNGNIRPPNFANAQSETLKEQSVYGKTINGQAYTVYEWRYALFPQQSGVLTIPGPMFTGMLSLGGRQKGIQASAEAIKIKVLPIPQNTPPWLPARQVRIDQNWLNSVDQVHLGDSIGREITIRVEGLKSTQLPKINIDGGKDLKVYIDSEQDGQQLNSNGVTAIKTLKLALVPTATGTITVPKISIRWWNTESQHFQVTELAAQNIEVLAALNSIAPTTPIDGQTTTVVSEHNSDSGYWFYISLIMVVLWLSTLFWVYRLQQRLNALKTLSTSIQAHTTLPEVKALPVESLPQFYHQTLQKLRLEQHIESLHDIENPLLQEQLLALEKHLYQNAELADDCIASIQKEMNAFNKTDHSAKTDSALTALYRPK</sequence>
<reference evidence="3 4" key="1">
    <citation type="submission" date="2019-05" db="EMBL/GenBank/DDBJ databases">
        <title>Thiomicrorhabdus sediminis sp. nov, a novel sulfur-oxidizing bacterium isolated from coastal sediment.</title>
        <authorList>
            <person name="Liu X."/>
        </authorList>
    </citation>
    <scope>NUCLEOTIDE SEQUENCE [LARGE SCALE GENOMIC DNA]</scope>
    <source>
        <strain evidence="3 4">G1</strain>
    </source>
</reference>
<feature type="signal peptide" evidence="2">
    <location>
        <begin position="1"/>
        <end position="41"/>
    </location>
</feature>